<dbReference type="Proteomes" id="UP001553161">
    <property type="component" value="Unassembled WGS sequence"/>
</dbReference>
<dbReference type="InterPro" id="IPR029063">
    <property type="entry name" value="SAM-dependent_MTases_sf"/>
</dbReference>
<evidence type="ECO:0000259" key="1">
    <source>
        <dbReference type="Pfam" id="PF08241"/>
    </source>
</evidence>
<reference evidence="2 3" key="1">
    <citation type="submission" date="2024-07" db="EMBL/GenBank/DDBJ databases">
        <authorList>
            <person name="Kang M."/>
        </authorList>
    </citation>
    <scope>NUCLEOTIDE SEQUENCE [LARGE SCALE GENOMIC DNA]</scope>
    <source>
        <strain evidence="2 3">DFM31</strain>
    </source>
</reference>
<dbReference type="GO" id="GO:0008168">
    <property type="term" value="F:methyltransferase activity"/>
    <property type="evidence" value="ECO:0007669"/>
    <property type="project" value="UniProtKB-KW"/>
</dbReference>
<dbReference type="Gene3D" id="3.40.50.150">
    <property type="entry name" value="Vaccinia Virus protein VP39"/>
    <property type="match status" value="1"/>
</dbReference>
<dbReference type="EMBL" id="JBFBVU010000003">
    <property type="protein sequence ID" value="MEV8466051.1"/>
    <property type="molecule type" value="Genomic_DNA"/>
</dbReference>
<dbReference type="PANTHER" id="PTHR43861">
    <property type="entry name" value="TRANS-ACONITATE 2-METHYLTRANSFERASE-RELATED"/>
    <property type="match status" value="1"/>
</dbReference>
<dbReference type="PANTHER" id="PTHR43861:SF1">
    <property type="entry name" value="TRANS-ACONITATE 2-METHYLTRANSFERASE"/>
    <property type="match status" value="1"/>
</dbReference>
<sequence length="256" mass="27976">MSAEITRVARAFRRGLPTYGRDARAQARIAAYLAALIRAHAVPRPARVLEFGCGTGFLTRHLLDDLHPGQFWVNDLLPETADLLAPRLRAHPGAAFFLPGPIQSIDLPARLDLIASASTVQWFDDPAREVARLCRQLAPGGLLALSGFGPDQFHELQALGSTAAAPGYVAPGEWAGILPKEMTLLHVEDRHMRLAFPDAPAVLRHLRSTGVNAGAGQIWSKGRLSRFETSYRDRFARLGALPVTYHPVFVLARRTA</sequence>
<organism evidence="2 3">
    <name type="scientific">Meridianimarinicoccus marinus</name>
    <dbReference type="NCBI Taxonomy" id="3231483"/>
    <lineage>
        <taxon>Bacteria</taxon>
        <taxon>Pseudomonadati</taxon>
        <taxon>Pseudomonadota</taxon>
        <taxon>Alphaproteobacteria</taxon>
        <taxon>Rhodobacterales</taxon>
        <taxon>Paracoccaceae</taxon>
        <taxon>Meridianimarinicoccus</taxon>
    </lineage>
</organism>
<protein>
    <submittedName>
        <fullName evidence="2">Methyltransferase domain-containing protein</fullName>
    </submittedName>
</protein>
<keyword evidence="2" id="KW-0489">Methyltransferase</keyword>
<keyword evidence="2" id="KW-0808">Transferase</keyword>
<dbReference type="CDD" id="cd02440">
    <property type="entry name" value="AdoMet_MTases"/>
    <property type="match status" value="1"/>
</dbReference>
<evidence type="ECO:0000313" key="2">
    <source>
        <dbReference type="EMBL" id="MEV8466051.1"/>
    </source>
</evidence>
<proteinExistence type="predicted"/>
<comment type="caution">
    <text evidence="2">The sequence shown here is derived from an EMBL/GenBank/DDBJ whole genome shotgun (WGS) entry which is preliminary data.</text>
</comment>
<dbReference type="InterPro" id="IPR013216">
    <property type="entry name" value="Methyltransf_11"/>
</dbReference>
<dbReference type="Pfam" id="PF08241">
    <property type="entry name" value="Methyltransf_11"/>
    <property type="match status" value="1"/>
</dbReference>
<name>A0ABV3L3C6_9RHOB</name>
<dbReference type="RefSeq" id="WP_366191858.1">
    <property type="nucleotide sequence ID" value="NZ_JBFBVU010000003.1"/>
</dbReference>
<keyword evidence="3" id="KW-1185">Reference proteome</keyword>
<gene>
    <name evidence="2" type="ORF">AB0T83_04535</name>
</gene>
<feature type="domain" description="Methyltransferase type 11" evidence="1">
    <location>
        <begin position="49"/>
        <end position="144"/>
    </location>
</feature>
<evidence type="ECO:0000313" key="3">
    <source>
        <dbReference type="Proteomes" id="UP001553161"/>
    </source>
</evidence>
<dbReference type="GO" id="GO:0032259">
    <property type="term" value="P:methylation"/>
    <property type="evidence" value="ECO:0007669"/>
    <property type="project" value="UniProtKB-KW"/>
</dbReference>
<accession>A0ABV3L3C6</accession>
<dbReference type="SUPFAM" id="SSF53335">
    <property type="entry name" value="S-adenosyl-L-methionine-dependent methyltransferases"/>
    <property type="match status" value="1"/>
</dbReference>